<accession>A0A5B7D545</accession>
<evidence type="ECO:0000259" key="1">
    <source>
        <dbReference type="PROSITE" id="PS50206"/>
    </source>
</evidence>
<dbReference type="Pfam" id="PF00581">
    <property type="entry name" value="Rhodanese"/>
    <property type="match status" value="1"/>
</dbReference>
<reference evidence="2 3" key="1">
    <citation type="submission" date="2019-05" db="EMBL/GenBank/DDBJ databases">
        <title>Another draft genome of Portunus trituberculatus and its Hox gene families provides insights of decapod evolution.</title>
        <authorList>
            <person name="Jeong J.-H."/>
            <person name="Song I."/>
            <person name="Kim S."/>
            <person name="Choi T."/>
            <person name="Kim D."/>
            <person name="Ryu S."/>
            <person name="Kim W."/>
        </authorList>
    </citation>
    <scope>NUCLEOTIDE SEQUENCE [LARGE SCALE GENOMIC DNA]</scope>
    <source>
        <tissue evidence="2">Muscle</tissue>
    </source>
</reference>
<dbReference type="InterPro" id="IPR036873">
    <property type="entry name" value="Rhodanese-like_dom_sf"/>
</dbReference>
<name>A0A5B7D545_PORTR</name>
<sequence length="214" mass="23332">MVGVESVEDSSKKCAPVVKGLSPPAALPHSHLPSTVPEIEEAVGLSENAFMERYGFPKPLPEDKNVVLTCRSGRRIRVAWDLLEPYGYCDVRLYFGSYLEWKSRGGPLLPVPPPRRPFYGRGRRGRARERCGRCMGGRSSRMAAPVVVNATAKHTATVSPGKPFFFLFYCYLSLTPPAGDLRAGRGRGAALPTPPGLQHEGHGLGGGVHLFFMI</sequence>
<dbReference type="PANTHER" id="PTHR44086:SF10">
    <property type="entry name" value="THIOSULFATE SULFURTRANSFERASE_RHODANESE-LIKE DOMAIN-CONTAINING PROTEIN 3"/>
    <property type="match status" value="1"/>
</dbReference>
<dbReference type="SUPFAM" id="SSF52821">
    <property type="entry name" value="Rhodanese/Cell cycle control phosphatase"/>
    <property type="match status" value="1"/>
</dbReference>
<dbReference type="InterPro" id="IPR001763">
    <property type="entry name" value="Rhodanese-like_dom"/>
</dbReference>
<dbReference type="PROSITE" id="PS50206">
    <property type="entry name" value="RHODANESE_3"/>
    <property type="match status" value="1"/>
</dbReference>
<evidence type="ECO:0000313" key="2">
    <source>
        <dbReference type="EMBL" id="MPC16016.1"/>
    </source>
</evidence>
<comment type="caution">
    <text evidence="2">The sequence shown here is derived from an EMBL/GenBank/DDBJ whole genome shotgun (WGS) entry which is preliminary data.</text>
</comment>
<organism evidence="2 3">
    <name type="scientific">Portunus trituberculatus</name>
    <name type="common">Swimming crab</name>
    <name type="synonym">Neptunus trituberculatus</name>
    <dbReference type="NCBI Taxonomy" id="210409"/>
    <lineage>
        <taxon>Eukaryota</taxon>
        <taxon>Metazoa</taxon>
        <taxon>Ecdysozoa</taxon>
        <taxon>Arthropoda</taxon>
        <taxon>Crustacea</taxon>
        <taxon>Multicrustacea</taxon>
        <taxon>Malacostraca</taxon>
        <taxon>Eumalacostraca</taxon>
        <taxon>Eucarida</taxon>
        <taxon>Decapoda</taxon>
        <taxon>Pleocyemata</taxon>
        <taxon>Brachyura</taxon>
        <taxon>Eubrachyura</taxon>
        <taxon>Portunoidea</taxon>
        <taxon>Portunidae</taxon>
        <taxon>Portuninae</taxon>
        <taxon>Portunus</taxon>
    </lineage>
</organism>
<proteinExistence type="predicted"/>
<dbReference type="EMBL" id="VSRR010000470">
    <property type="protein sequence ID" value="MPC16016.1"/>
    <property type="molecule type" value="Genomic_DNA"/>
</dbReference>
<dbReference type="GO" id="GO:0016740">
    <property type="term" value="F:transferase activity"/>
    <property type="evidence" value="ECO:0007669"/>
    <property type="project" value="UniProtKB-KW"/>
</dbReference>
<keyword evidence="3" id="KW-1185">Reference proteome</keyword>
<protein>
    <submittedName>
        <fullName evidence="2">Putative thiosulfate sulfurtransferase, mitochondrial</fullName>
    </submittedName>
</protein>
<evidence type="ECO:0000313" key="3">
    <source>
        <dbReference type="Proteomes" id="UP000324222"/>
    </source>
</evidence>
<keyword evidence="2" id="KW-0808">Transferase</keyword>
<dbReference type="Proteomes" id="UP000324222">
    <property type="component" value="Unassembled WGS sequence"/>
</dbReference>
<feature type="domain" description="Rhodanese" evidence="1">
    <location>
        <begin position="49"/>
        <end position="110"/>
    </location>
</feature>
<dbReference type="OrthoDB" id="566238at2759"/>
<dbReference type="AlphaFoldDB" id="A0A5B7D545"/>
<dbReference type="Gene3D" id="3.40.250.10">
    <property type="entry name" value="Rhodanese-like domain"/>
    <property type="match status" value="1"/>
</dbReference>
<gene>
    <name evidence="2" type="ORF">E2C01_008824</name>
</gene>
<dbReference type="PANTHER" id="PTHR44086">
    <property type="entry name" value="THIOSULFATE SULFURTRANSFERASE RDL2, MITOCHONDRIAL-RELATED"/>
    <property type="match status" value="1"/>
</dbReference>